<feature type="transmembrane region" description="Helical" evidence="1">
    <location>
        <begin position="160"/>
        <end position="179"/>
    </location>
</feature>
<feature type="signal peptide" evidence="2">
    <location>
        <begin position="1"/>
        <end position="17"/>
    </location>
</feature>
<evidence type="ECO:0000313" key="3">
    <source>
        <dbReference type="Proteomes" id="UP000887575"/>
    </source>
</evidence>
<keyword evidence="3" id="KW-1185">Reference proteome</keyword>
<evidence type="ECO:0008006" key="5">
    <source>
        <dbReference type="Google" id="ProtNLM"/>
    </source>
</evidence>
<evidence type="ECO:0000256" key="2">
    <source>
        <dbReference type="SAM" id="SignalP"/>
    </source>
</evidence>
<reference evidence="4" key="1">
    <citation type="submission" date="2024-02" db="UniProtKB">
        <authorList>
            <consortium name="WormBaseParasite"/>
        </authorList>
    </citation>
    <scope>IDENTIFICATION</scope>
</reference>
<sequence length="180" mass="20412">MQQIIVFLLLLFHLSSATICYQCVTDAMLQNWSRYGMPVMQGPQEATRSCMHDENVTQTIHCDGLCVMVNVSGMIRGKSHPHMGVLRDCQRYWQQPQFLLDGEMKSCRSQIKELNRRTTVNITYCFCEGDYCNGLSRASSSLFPISDRSHRRRSQSSSHLPSILQGILIFVIISLGGGLF</sequence>
<keyword evidence="1" id="KW-0472">Membrane</keyword>
<feature type="chain" id="PRO_5042170148" description="Protein quiver" evidence="2">
    <location>
        <begin position="18"/>
        <end position="180"/>
    </location>
</feature>
<accession>A0AAF3J7E3</accession>
<dbReference type="Proteomes" id="UP000887575">
    <property type="component" value="Unassembled WGS sequence"/>
</dbReference>
<evidence type="ECO:0000256" key="1">
    <source>
        <dbReference type="SAM" id="Phobius"/>
    </source>
</evidence>
<keyword evidence="1" id="KW-0812">Transmembrane</keyword>
<evidence type="ECO:0000313" key="4">
    <source>
        <dbReference type="WBParaSite" id="MBELARI_LOCUS20864"/>
    </source>
</evidence>
<protein>
    <recommendedName>
        <fullName evidence="5">Protein quiver</fullName>
    </recommendedName>
</protein>
<name>A0AAF3J7E3_9BILA</name>
<organism evidence="3 4">
    <name type="scientific">Mesorhabditis belari</name>
    <dbReference type="NCBI Taxonomy" id="2138241"/>
    <lineage>
        <taxon>Eukaryota</taxon>
        <taxon>Metazoa</taxon>
        <taxon>Ecdysozoa</taxon>
        <taxon>Nematoda</taxon>
        <taxon>Chromadorea</taxon>
        <taxon>Rhabditida</taxon>
        <taxon>Rhabditina</taxon>
        <taxon>Rhabditomorpha</taxon>
        <taxon>Rhabditoidea</taxon>
        <taxon>Rhabditidae</taxon>
        <taxon>Mesorhabditinae</taxon>
        <taxon>Mesorhabditis</taxon>
    </lineage>
</organism>
<proteinExistence type="predicted"/>
<dbReference type="WBParaSite" id="MBELARI_LOCUS20864">
    <property type="protein sequence ID" value="MBELARI_LOCUS20864"/>
    <property type="gene ID" value="MBELARI_LOCUS20864"/>
</dbReference>
<keyword evidence="2" id="KW-0732">Signal</keyword>
<dbReference type="AlphaFoldDB" id="A0AAF3J7E3"/>
<keyword evidence="1" id="KW-1133">Transmembrane helix</keyword>